<dbReference type="Gene3D" id="3.40.50.2000">
    <property type="entry name" value="Glycogen Phosphorylase B"/>
    <property type="match status" value="2"/>
</dbReference>
<dbReference type="EMBL" id="SNZK01000014">
    <property type="protein sequence ID" value="TDR51211.1"/>
    <property type="molecule type" value="Genomic_DNA"/>
</dbReference>
<dbReference type="RefSeq" id="WP_051994373.1">
    <property type="nucleotide sequence ID" value="NZ_SNZK01000014.1"/>
</dbReference>
<dbReference type="PANTHER" id="PTHR45947:SF3">
    <property type="entry name" value="SULFOQUINOVOSYL TRANSFERASE SQD2"/>
    <property type="match status" value="1"/>
</dbReference>
<dbReference type="AlphaFoldDB" id="A0A4R6ZG41"/>
<keyword evidence="3" id="KW-1185">Reference proteome</keyword>
<feature type="domain" description="Glycosyltransferase subfamily 4-like N-terminal" evidence="1">
    <location>
        <begin position="20"/>
        <end position="182"/>
    </location>
</feature>
<evidence type="ECO:0000313" key="2">
    <source>
        <dbReference type="EMBL" id="TDR51211.1"/>
    </source>
</evidence>
<dbReference type="STRING" id="1265846.PROCOU_13298"/>
<dbReference type="InterPro" id="IPR028098">
    <property type="entry name" value="Glyco_trans_4-like_N"/>
</dbReference>
<accession>A0A4R6ZG41</accession>
<dbReference type="Pfam" id="PF13579">
    <property type="entry name" value="Glyco_trans_4_4"/>
    <property type="match status" value="1"/>
</dbReference>
<dbReference type="SUPFAM" id="SSF53756">
    <property type="entry name" value="UDP-Glycosyltransferase/glycogen phosphorylase"/>
    <property type="match status" value="1"/>
</dbReference>
<sequence length="400" mass="45388">MKVLYISQHFESENGLTRPYELAKKLAEDDVEVTMLTGKNMVEKELDGIQIVSTKTNYDHTFAFHKRVLAFLLFVIKSIYYGLKEKNVDVIYASSAPITVGITALIVAKIKRVPFIFEVRDVWPDAPIEMGIIRNKAFIKIVRGLERLIYRHASHIVALSDGIKRNIIRKGIAKSKVSVITNLAHCDKAAQYVSKCDRIHIETQHPELIGKTIALYPGTFGAANDLSFLLDVATQHPDPNIHYILIGRGKEKEAMTETIRNRGLTNIWLLDNMPKAEVFSWMSASDIGIVNLANVPILAAENSSNKFFDFLSLSKPIILNFKGWQDDLLRENKAGAGFDYDDKAGYYNFLKTIHNHKTEKLEMGERARVLAENHFDARILKDQFAELIKSYEVNEGYELN</sequence>
<dbReference type="CDD" id="cd03794">
    <property type="entry name" value="GT4_WbuB-like"/>
    <property type="match status" value="1"/>
</dbReference>
<dbReference type="Proteomes" id="UP000295558">
    <property type="component" value="Unassembled WGS sequence"/>
</dbReference>
<reference evidence="2 3" key="1">
    <citation type="submission" date="2019-03" db="EMBL/GenBank/DDBJ databases">
        <title>Genomic Encyclopedia of Type Strains, Phase III (KMG-III): the genomes of soil and plant-associated and newly described type strains.</title>
        <authorList>
            <person name="Whitman W."/>
        </authorList>
    </citation>
    <scope>NUCLEOTIDE SEQUENCE [LARGE SCALE GENOMIC DNA]</scope>
    <source>
        <strain evidence="2 3">CECT 7972</strain>
    </source>
</reference>
<protein>
    <submittedName>
        <fullName evidence="2">Glycosyltransferase involved in cell wall biosynthesis</fullName>
    </submittedName>
</protein>
<keyword evidence="2" id="KW-0808">Transferase</keyword>
<comment type="caution">
    <text evidence="2">The sequence shown here is derived from an EMBL/GenBank/DDBJ whole genome shotgun (WGS) entry which is preliminary data.</text>
</comment>
<dbReference type="GO" id="GO:0016758">
    <property type="term" value="F:hexosyltransferase activity"/>
    <property type="evidence" value="ECO:0007669"/>
    <property type="project" value="TreeGrafter"/>
</dbReference>
<dbReference type="OrthoDB" id="9811902at2"/>
<evidence type="ECO:0000259" key="1">
    <source>
        <dbReference type="Pfam" id="PF13579"/>
    </source>
</evidence>
<name>A0A4R6ZG41_9LIST</name>
<gene>
    <name evidence="2" type="ORF">DFP96_11442</name>
</gene>
<organism evidence="2 3">
    <name type="scientific">Listeria rocourtiae</name>
    <dbReference type="NCBI Taxonomy" id="647910"/>
    <lineage>
        <taxon>Bacteria</taxon>
        <taxon>Bacillati</taxon>
        <taxon>Bacillota</taxon>
        <taxon>Bacilli</taxon>
        <taxon>Bacillales</taxon>
        <taxon>Listeriaceae</taxon>
        <taxon>Listeria</taxon>
    </lineage>
</organism>
<dbReference type="InterPro" id="IPR050194">
    <property type="entry name" value="Glycosyltransferase_grp1"/>
</dbReference>
<dbReference type="PANTHER" id="PTHR45947">
    <property type="entry name" value="SULFOQUINOVOSYL TRANSFERASE SQD2"/>
    <property type="match status" value="1"/>
</dbReference>
<proteinExistence type="predicted"/>
<evidence type="ECO:0000313" key="3">
    <source>
        <dbReference type="Proteomes" id="UP000295558"/>
    </source>
</evidence>